<accession>A0AAF0TV63</accession>
<dbReference type="AlphaFoldDB" id="A0AAF0TV63"/>
<dbReference type="PANTHER" id="PTHR45835">
    <property type="entry name" value="YALI0A06105P"/>
    <property type="match status" value="1"/>
</dbReference>
<organism evidence="1 2">
    <name type="scientific">Solanum verrucosum</name>
    <dbReference type="NCBI Taxonomy" id="315347"/>
    <lineage>
        <taxon>Eukaryota</taxon>
        <taxon>Viridiplantae</taxon>
        <taxon>Streptophyta</taxon>
        <taxon>Embryophyta</taxon>
        <taxon>Tracheophyta</taxon>
        <taxon>Spermatophyta</taxon>
        <taxon>Magnoliopsida</taxon>
        <taxon>eudicotyledons</taxon>
        <taxon>Gunneridae</taxon>
        <taxon>Pentapetalae</taxon>
        <taxon>asterids</taxon>
        <taxon>lamiids</taxon>
        <taxon>Solanales</taxon>
        <taxon>Solanaceae</taxon>
        <taxon>Solanoideae</taxon>
        <taxon>Solaneae</taxon>
        <taxon>Solanum</taxon>
    </lineage>
</organism>
<gene>
    <name evidence="1" type="ORF">MTR67_027216</name>
</gene>
<name>A0AAF0TV63_SOLVR</name>
<evidence type="ECO:0000313" key="1">
    <source>
        <dbReference type="EMBL" id="WMV33831.1"/>
    </source>
</evidence>
<dbReference type="EMBL" id="CP133617">
    <property type="protein sequence ID" value="WMV33831.1"/>
    <property type="molecule type" value="Genomic_DNA"/>
</dbReference>
<sequence length="84" mass="9696">MKRDIVDFVSRCLTVQDVKCDHQWPGGVSQRMSILTGKWERVTMDFIVGLPRTVGGYDSIRVVVDRLIKSTYFILVQVQYTSEK</sequence>
<evidence type="ECO:0000313" key="2">
    <source>
        <dbReference type="Proteomes" id="UP001234989"/>
    </source>
</evidence>
<proteinExistence type="predicted"/>
<dbReference type="Proteomes" id="UP001234989">
    <property type="component" value="Chromosome 6"/>
</dbReference>
<protein>
    <submittedName>
        <fullName evidence="1">Uncharacterized protein</fullName>
    </submittedName>
</protein>
<keyword evidence="2" id="KW-1185">Reference proteome</keyword>
<dbReference type="PANTHER" id="PTHR45835:SF108">
    <property type="entry name" value="INTEGRASE ZINC-BINDING DOMAIN-CONTAINING PROTEIN"/>
    <property type="match status" value="1"/>
</dbReference>
<reference evidence="1" key="1">
    <citation type="submission" date="2023-08" db="EMBL/GenBank/DDBJ databases">
        <title>A de novo genome assembly of Solanum verrucosum Schlechtendal, a Mexican diploid species geographically isolated from the other diploid A-genome species in potato relatives.</title>
        <authorList>
            <person name="Hosaka K."/>
        </authorList>
    </citation>
    <scope>NUCLEOTIDE SEQUENCE</scope>
    <source>
        <tissue evidence="1">Young leaves</tissue>
    </source>
</reference>